<evidence type="ECO:0000256" key="5">
    <source>
        <dbReference type="SAM" id="SignalP"/>
    </source>
</evidence>
<dbReference type="InterPro" id="IPR025997">
    <property type="entry name" value="SBP_2_dom"/>
</dbReference>
<dbReference type="SUPFAM" id="SSF53822">
    <property type="entry name" value="Periplasmic binding protein-like I"/>
    <property type="match status" value="1"/>
</dbReference>
<dbReference type="PROSITE" id="PS51257">
    <property type="entry name" value="PROKAR_LIPOPROTEIN"/>
    <property type="match status" value="1"/>
</dbReference>
<sequence>MAGIRKKKGRKRMKKKLVSILLCAALVGTMLMGCQSNQETSSDSGKEEAAKVDTSEDMTSLVKKEGKKYKIALSNSYMGNDWRQQMERIVEYTAEQEPYKSRCELKIVNCENSPEDQAASIDALVKEGYDAILVDPASETALNQALKRATDAGIEVILFDQPASEESAYHITIDAVKAYKVMAKWLAEAVGGKGNVVLDQGLPGAAVSEQEYNAAKEIFDSYPDMKIVSDFISNYAEADGEAALSSVIAANSDIDVVVTQGYMTSVTNAFKKAGIDKIPASCGGGYNGNLLTCLENDSQGIIHVYIPGISAIALNYAIRILDGEEIDKNISIDPAYVATSNEFDMGEFSDVAIEVAEDGVNCFSDQPDNLQWPVVPGNFGVEIPMDVVLGK</sequence>
<evidence type="ECO:0000256" key="4">
    <source>
        <dbReference type="SAM" id="MobiDB-lite"/>
    </source>
</evidence>
<dbReference type="EMBL" id="ABYI02000019">
    <property type="protein sequence ID" value="EEG74766.1"/>
    <property type="molecule type" value="Genomic_DNA"/>
</dbReference>
<dbReference type="GO" id="GO:0030246">
    <property type="term" value="F:carbohydrate binding"/>
    <property type="evidence" value="ECO:0007669"/>
    <property type="project" value="UniProtKB-ARBA"/>
</dbReference>
<feature type="signal peptide" evidence="5">
    <location>
        <begin position="1"/>
        <end position="33"/>
    </location>
</feature>
<keyword evidence="8" id="KW-1185">Reference proteome</keyword>
<comment type="caution">
    <text evidence="7">The sequence shown here is derived from an EMBL/GenBank/DDBJ whole genome shotgun (WGS) entry which is preliminary data.</text>
</comment>
<evidence type="ECO:0000259" key="6">
    <source>
        <dbReference type="Pfam" id="PF13407"/>
    </source>
</evidence>
<proteinExistence type="inferred from homology"/>
<feature type="chain" id="PRO_5038856642" description="Periplasmic binding protein domain-containing protein" evidence="5">
    <location>
        <begin position="34"/>
        <end position="391"/>
    </location>
</feature>
<feature type="compositionally biased region" description="Basic and acidic residues" evidence="4">
    <location>
        <begin position="44"/>
        <end position="54"/>
    </location>
</feature>
<dbReference type="CDD" id="cd19998">
    <property type="entry name" value="PBP1_ABC_sugar_binding-like"/>
    <property type="match status" value="1"/>
</dbReference>
<name>C0C038_9FIRM</name>
<keyword evidence="3 5" id="KW-0732">Signal</keyword>
<dbReference type="AlphaFoldDB" id="C0C038"/>
<dbReference type="PANTHER" id="PTHR46847">
    <property type="entry name" value="D-ALLOSE-BINDING PERIPLASMIC PROTEIN-RELATED"/>
    <property type="match status" value="1"/>
</dbReference>
<evidence type="ECO:0000313" key="7">
    <source>
        <dbReference type="EMBL" id="EEG74766.1"/>
    </source>
</evidence>
<protein>
    <recommendedName>
        <fullName evidence="6">Periplasmic binding protein domain-containing protein</fullName>
    </recommendedName>
</protein>
<feature type="domain" description="Periplasmic binding protein" evidence="6">
    <location>
        <begin position="71"/>
        <end position="325"/>
    </location>
</feature>
<dbReference type="GO" id="GO:0030313">
    <property type="term" value="C:cell envelope"/>
    <property type="evidence" value="ECO:0007669"/>
    <property type="project" value="UniProtKB-SubCell"/>
</dbReference>
<evidence type="ECO:0000256" key="2">
    <source>
        <dbReference type="ARBA" id="ARBA00007639"/>
    </source>
</evidence>
<dbReference type="OrthoDB" id="9814427at2"/>
<evidence type="ECO:0000313" key="8">
    <source>
        <dbReference type="Proteomes" id="UP000004893"/>
    </source>
</evidence>
<dbReference type="eggNOG" id="COG1879">
    <property type="taxonomic scope" value="Bacteria"/>
</dbReference>
<dbReference type="Pfam" id="PF13407">
    <property type="entry name" value="Peripla_BP_4"/>
    <property type="match status" value="1"/>
</dbReference>
<reference evidence="7" key="2">
    <citation type="submission" date="2013-06" db="EMBL/GenBank/DDBJ databases">
        <title>Draft genome sequence of Clostridium hylemonae (DSM 15053).</title>
        <authorList>
            <person name="Sudarsanam P."/>
            <person name="Ley R."/>
            <person name="Guruge J."/>
            <person name="Turnbaugh P.J."/>
            <person name="Mahowald M."/>
            <person name="Liep D."/>
            <person name="Gordon J."/>
        </authorList>
    </citation>
    <scope>NUCLEOTIDE SEQUENCE</scope>
    <source>
        <strain evidence="7">DSM 15053</strain>
    </source>
</reference>
<gene>
    <name evidence="7" type="ORF">CLOHYLEM_05430</name>
</gene>
<dbReference type="PANTHER" id="PTHR46847:SF3">
    <property type="entry name" value="GALACTOFURANOSE-BINDING PROTEIN YTFQ"/>
    <property type="match status" value="1"/>
</dbReference>
<evidence type="ECO:0000256" key="3">
    <source>
        <dbReference type="ARBA" id="ARBA00022729"/>
    </source>
</evidence>
<feature type="region of interest" description="Disordered" evidence="4">
    <location>
        <begin position="36"/>
        <end position="57"/>
    </location>
</feature>
<dbReference type="HOGENOM" id="CLU_037628_3_9_9"/>
<dbReference type="STRING" id="553973.CLOHYLEM_05430"/>
<comment type="similarity">
    <text evidence="2">Belongs to the bacterial solute-binding protein 2 family.</text>
</comment>
<dbReference type="InterPro" id="IPR028082">
    <property type="entry name" value="Peripla_BP_I"/>
</dbReference>
<evidence type="ECO:0000256" key="1">
    <source>
        <dbReference type="ARBA" id="ARBA00004196"/>
    </source>
</evidence>
<reference evidence="7" key="1">
    <citation type="submission" date="2009-02" db="EMBL/GenBank/DDBJ databases">
        <authorList>
            <person name="Fulton L."/>
            <person name="Clifton S."/>
            <person name="Fulton B."/>
            <person name="Xu J."/>
            <person name="Minx P."/>
            <person name="Pepin K.H."/>
            <person name="Johnson M."/>
            <person name="Bhonagiri V."/>
            <person name="Nash W.E."/>
            <person name="Mardis E.R."/>
            <person name="Wilson R.K."/>
        </authorList>
    </citation>
    <scope>NUCLEOTIDE SEQUENCE [LARGE SCALE GENOMIC DNA]</scope>
    <source>
        <strain evidence="7">DSM 15053</strain>
    </source>
</reference>
<dbReference type="Proteomes" id="UP000004893">
    <property type="component" value="Unassembled WGS sequence"/>
</dbReference>
<accession>C0C038</accession>
<organism evidence="7 8">
    <name type="scientific">[Clostridium] hylemonae DSM 15053</name>
    <dbReference type="NCBI Taxonomy" id="553973"/>
    <lineage>
        <taxon>Bacteria</taxon>
        <taxon>Bacillati</taxon>
        <taxon>Bacillota</taxon>
        <taxon>Clostridia</taxon>
        <taxon>Lachnospirales</taxon>
        <taxon>Lachnospiraceae</taxon>
    </lineage>
</organism>
<comment type="subcellular location">
    <subcellularLocation>
        <location evidence="1">Cell envelope</location>
    </subcellularLocation>
</comment>
<dbReference type="Gene3D" id="3.40.50.2300">
    <property type="match status" value="2"/>
</dbReference>